<reference evidence="1 2" key="1">
    <citation type="journal article" date="2019" name="Sci. Rep.">
        <title>Orb-weaving spider Araneus ventricosus genome elucidates the spidroin gene catalogue.</title>
        <authorList>
            <person name="Kono N."/>
            <person name="Nakamura H."/>
            <person name="Ohtoshi R."/>
            <person name="Moran D.A.P."/>
            <person name="Shinohara A."/>
            <person name="Yoshida Y."/>
            <person name="Fujiwara M."/>
            <person name="Mori M."/>
            <person name="Tomita M."/>
            <person name="Arakawa K."/>
        </authorList>
    </citation>
    <scope>NUCLEOTIDE SEQUENCE [LARGE SCALE GENOMIC DNA]</scope>
</reference>
<keyword evidence="2" id="KW-1185">Reference proteome</keyword>
<accession>A0A4Y2Q4N1</accession>
<evidence type="ECO:0008006" key="3">
    <source>
        <dbReference type="Google" id="ProtNLM"/>
    </source>
</evidence>
<evidence type="ECO:0000313" key="2">
    <source>
        <dbReference type="Proteomes" id="UP000499080"/>
    </source>
</evidence>
<dbReference type="InterPro" id="IPR032675">
    <property type="entry name" value="LRR_dom_sf"/>
</dbReference>
<dbReference type="OrthoDB" id="6409609at2759"/>
<name>A0A4Y2Q4N1_ARAVE</name>
<comment type="caution">
    <text evidence="1">The sequence shown here is derived from an EMBL/GenBank/DDBJ whole genome shotgun (WGS) entry which is preliminary data.</text>
</comment>
<organism evidence="1 2">
    <name type="scientific">Araneus ventricosus</name>
    <name type="common">Orbweaver spider</name>
    <name type="synonym">Epeira ventricosa</name>
    <dbReference type="NCBI Taxonomy" id="182803"/>
    <lineage>
        <taxon>Eukaryota</taxon>
        <taxon>Metazoa</taxon>
        <taxon>Ecdysozoa</taxon>
        <taxon>Arthropoda</taxon>
        <taxon>Chelicerata</taxon>
        <taxon>Arachnida</taxon>
        <taxon>Araneae</taxon>
        <taxon>Araneomorphae</taxon>
        <taxon>Entelegynae</taxon>
        <taxon>Araneoidea</taxon>
        <taxon>Araneidae</taxon>
        <taxon>Araneus</taxon>
    </lineage>
</organism>
<proteinExistence type="predicted"/>
<sequence>MFRHVVIEGNCARNCLMKNFCRHFVEFLQILTSNTQLISVKFLHSSTYLLRIDPPTYNGICRDIADFLASQRHLKGVEFDRCFFYFPESVEILRKLSESTKESLTHLKLQNFLRYGHKDIGHYSNAAQKLPMLTDLPNLKTLETDYSFIFENMVARQTAAIQTVINSQTLGLSKLILHYLNEYTDIEDFQRLTSTNWGFMKRLYPDLQVELIIQTGFPTRRELEFYIVPNMPITRLDYKCLEFEMGIETHACKKLKCLELFTISPISGIDDLLETWLENRPESLQKVIIDVSNVYEEDDFPGWINLTDHASLLKLMGLNIRPKNFCSNDEYSKYAKKLLIHFVKTTIKLYGCQYVTSNMHGHIHLVDSVDHFGPLYLSSSFPFENYLQHLKKIVRKGDKPLQQVVKRLSEIMSSDSFLLPPVNIEEFPRFLKPHFRCPLLITSDPNRQYSSIQF</sequence>
<protein>
    <recommendedName>
        <fullName evidence="3">F-box domain-containing protein</fullName>
    </recommendedName>
</protein>
<dbReference type="Gene3D" id="3.80.10.10">
    <property type="entry name" value="Ribonuclease Inhibitor"/>
    <property type="match status" value="1"/>
</dbReference>
<dbReference type="EMBL" id="BGPR01012924">
    <property type="protein sequence ID" value="GBN58411.1"/>
    <property type="molecule type" value="Genomic_DNA"/>
</dbReference>
<dbReference type="PANTHER" id="PTHR33053">
    <property type="entry name" value="PROTEIN, PUTATIVE-RELATED"/>
    <property type="match status" value="1"/>
</dbReference>
<dbReference type="Proteomes" id="UP000499080">
    <property type="component" value="Unassembled WGS sequence"/>
</dbReference>
<gene>
    <name evidence="1" type="ORF">AVEN_246375_1</name>
</gene>
<dbReference type="AlphaFoldDB" id="A0A4Y2Q4N1"/>
<evidence type="ECO:0000313" key="1">
    <source>
        <dbReference type="EMBL" id="GBN58411.1"/>
    </source>
</evidence>